<dbReference type="InterPro" id="IPR013325">
    <property type="entry name" value="RNA_pol_sigma_r2"/>
</dbReference>
<proteinExistence type="predicted"/>
<protein>
    <submittedName>
        <fullName evidence="1">Uncharacterized protein</fullName>
    </submittedName>
</protein>
<gene>
    <name evidence="1" type="ORF">VPR_139</name>
</gene>
<evidence type="ECO:0000313" key="2">
    <source>
        <dbReference type="Proteomes" id="UP000240283"/>
    </source>
</evidence>
<organism evidence="1 2">
    <name type="scientific">Vibrio phage Vp_R1</name>
    <dbReference type="NCBI Taxonomy" id="2059867"/>
    <lineage>
        <taxon>Viruses</taxon>
        <taxon>Duplodnaviria</taxon>
        <taxon>Heunggongvirae</taxon>
        <taxon>Uroviricota</taxon>
        <taxon>Caudoviricetes</taxon>
        <taxon>Grimontviridae</taxon>
        <taxon>Dalianvirus</taxon>
        <taxon>Dalianvirus R1</taxon>
    </lineage>
</organism>
<dbReference type="SUPFAM" id="SSF88946">
    <property type="entry name" value="Sigma2 domain of RNA polymerase sigma factors"/>
    <property type="match status" value="1"/>
</dbReference>
<dbReference type="GO" id="GO:0003700">
    <property type="term" value="F:DNA-binding transcription factor activity"/>
    <property type="evidence" value="ECO:0007669"/>
    <property type="project" value="InterPro"/>
</dbReference>
<dbReference type="NCBIfam" id="TIGR02937">
    <property type="entry name" value="sigma70-ECF"/>
    <property type="match status" value="1"/>
</dbReference>
<dbReference type="Gene3D" id="1.10.1740.10">
    <property type="match status" value="1"/>
</dbReference>
<dbReference type="Proteomes" id="UP000240283">
    <property type="component" value="Segment"/>
</dbReference>
<sequence>MITKDNYGVKKVPLPCPKRDFYTFYDAYDEYYTRLLQVLTHATGGIWNADPHERKALDAEDLAQETFLRLLVKWESWHDHSGMNTIISMIAAGYLRKWELSRDRFVDFRKHDDDNNFLAEEFEELQKMGSIKDMNSSRDPFEVLSLENFVKRKANALEALTGSEKELLKVVFHDGMSLKDAAVELDMTYVAVRLKLMRIRQFLGDFDTFEEVGKL</sequence>
<evidence type="ECO:0000313" key="1">
    <source>
        <dbReference type="EMBL" id="AUG88503.1"/>
    </source>
</evidence>
<keyword evidence="2" id="KW-1185">Reference proteome</keyword>
<dbReference type="InterPro" id="IPR014284">
    <property type="entry name" value="RNA_pol_sigma-70_dom"/>
</dbReference>
<dbReference type="SUPFAM" id="SSF88659">
    <property type="entry name" value="Sigma3 and sigma4 domains of RNA polymerase sigma factors"/>
    <property type="match status" value="1"/>
</dbReference>
<dbReference type="GO" id="GO:0006352">
    <property type="term" value="P:DNA-templated transcription initiation"/>
    <property type="evidence" value="ECO:0007669"/>
    <property type="project" value="InterPro"/>
</dbReference>
<accession>A0A2H5BQ88</accession>
<dbReference type="EMBL" id="MG603697">
    <property type="protein sequence ID" value="AUG88503.1"/>
    <property type="molecule type" value="Genomic_DNA"/>
</dbReference>
<reference evidence="1 2" key="1">
    <citation type="submission" date="2017-12" db="EMBL/GenBank/DDBJ databases">
        <title>Genomic analysis of a novel phage Vp_R1 lytic to Vibrio parahaemolyticus.</title>
        <authorList>
            <person name="Ren H."/>
            <person name="Li Z."/>
        </authorList>
    </citation>
    <scope>NUCLEOTIDE SEQUENCE [LARGE SCALE GENOMIC DNA]</scope>
</reference>
<name>A0A2H5BQ88_9CAUD</name>
<dbReference type="InterPro" id="IPR013324">
    <property type="entry name" value="RNA_pol_sigma_r3/r4-like"/>
</dbReference>